<dbReference type="InterPro" id="IPR050469">
    <property type="entry name" value="Diguanylate_Cyclase"/>
</dbReference>
<gene>
    <name evidence="5" type="ORF">LG368_00810</name>
</gene>
<comment type="caution">
    <text evidence="5">The sequence shown here is derived from an EMBL/GenBank/DDBJ whole genome shotgun (WGS) entry which is preliminary data.</text>
</comment>
<dbReference type="RefSeq" id="WP_226752834.1">
    <property type="nucleotide sequence ID" value="NZ_JAJATW010000001.1"/>
</dbReference>
<dbReference type="NCBIfam" id="TIGR00254">
    <property type="entry name" value="GGDEF"/>
    <property type="match status" value="1"/>
</dbReference>
<dbReference type="SUPFAM" id="SSF55073">
    <property type="entry name" value="Nucleotide cyclase"/>
    <property type="match status" value="1"/>
</dbReference>
<dbReference type="EC" id="2.7.7.65" evidence="1"/>
<dbReference type="PANTHER" id="PTHR45138:SF9">
    <property type="entry name" value="DIGUANYLATE CYCLASE DGCM-RELATED"/>
    <property type="match status" value="1"/>
</dbReference>
<dbReference type="Pfam" id="PF00990">
    <property type="entry name" value="GGDEF"/>
    <property type="match status" value="1"/>
</dbReference>
<sequence length="546" mass="61685">MTKPTTKKPHAFSEQAKSTIMLEGVYAILTPLKELHPSLAPSIDKAISSCNGLLASENMKAIYSQLIIVSGQIKDGIKEDKKDVTKAITALAKNFESFDKRIFNKHQERTILSLKSQFLSGELSTHEALDQIAHISQDISIAVSSAMEASYGGKSLLPSLYSEGVEKIMHADIVIATNRLGVDLDRLSSILCRENPKNSDIQAIREEIIGLKIHEGKTKFFQSMDILSRLSWSMHRLNDKRVEKDKEYLGNLAHYFKFMSTKIQNSNNVNDKSLSFLGDFETEFDQHLKDLESFSKSECTIEQLKEAVFSNIKSMQLSTRDFIERQSKVIEEQQAIIEAQQSQLLNMETNLASISDDLEIASKEILHDELSGLNNQRGYDLYSDKLHSQWRSTKHTTPLSIMMINVDLFKKITDTHGRDVGNLLITWMGEVLRHICKHKTLFTARHHLDDFVICTDNLTPCEVLSLVKRIQAFVQKKPFVSKYYNVSLNITVSVGLAFFIDPDDSPETVLSYAQKALKQPKNKGRNQVWVSRSAVIAEKIGPLKTS</sequence>
<dbReference type="AlphaFoldDB" id="A0A9X1LDV8"/>
<keyword evidence="6" id="KW-1185">Reference proteome</keyword>
<dbReference type="Proteomes" id="UP001139095">
    <property type="component" value="Unassembled WGS sequence"/>
</dbReference>
<keyword evidence="3" id="KW-0175">Coiled coil</keyword>
<dbReference type="InterPro" id="IPR043128">
    <property type="entry name" value="Rev_trsase/Diguanyl_cyclase"/>
</dbReference>
<dbReference type="CDD" id="cd01949">
    <property type="entry name" value="GGDEF"/>
    <property type="match status" value="1"/>
</dbReference>
<evidence type="ECO:0000256" key="3">
    <source>
        <dbReference type="SAM" id="Coils"/>
    </source>
</evidence>
<dbReference type="EMBL" id="JAJATW010000001">
    <property type="protein sequence ID" value="MCB5160453.1"/>
    <property type="molecule type" value="Genomic_DNA"/>
</dbReference>
<evidence type="ECO:0000313" key="6">
    <source>
        <dbReference type="Proteomes" id="UP001139095"/>
    </source>
</evidence>
<feature type="coiled-coil region" evidence="3">
    <location>
        <begin position="323"/>
        <end position="364"/>
    </location>
</feature>
<dbReference type="InterPro" id="IPR000160">
    <property type="entry name" value="GGDEF_dom"/>
</dbReference>
<dbReference type="PROSITE" id="PS50887">
    <property type="entry name" value="GGDEF"/>
    <property type="match status" value="1"/>
</dbReference>
<proteinExistence type="predicted"/>
<dbReference type="SMART" id="SM00267">
    <property type="entry name" value="GGDEF"/>
    <property type="match status" value="1"/>
</dbReference>
<feature type="domain" description="GGDEF" evidence="4">
    <location>
        <begin position="397"/>
        <end position="533"/>
    </location>
</feature>
<dbReference type="Gene3D" id="3.30.70.270">
    <property type="match status" value="1"/>
</dbReference>
<name>A0A9X1LDV8_9GAMM</name>
<evidence type="ECO:0000259" key="4">
    <source>
        <dbReference type="PROSITE" id="PS50887"/>
    </source>
</evidence>
<protein>
    <recommendedName>
        <fullName evidence="1">diguanylate cyclase</fullName>
        <ecNumber evidence="1">2.7.7.65</ecNumber>
    </recommendedName>
</protein>
<reference evidence="5" key="1">
    <citation type="submission" date="2021-10" db="EMBL/GenBank/DDBJ databases">
        <title>Marinomonas pontica sp. nov., isolated from the Black Sea.</title>
        <authorList>
            <person name="Zhao L.-H."/>
            <person name="Xue J.-H."/>
        </authorList>
    </citation>
    <scope>NUCLEOTIDE SEQUENCE</scope>
    <source>
        <strain evidence="5">E8</strain>
    </source>
</reference>
<organism evidence="5 6">
    <name type="scientific">Marinomonas algarum</name>
    <dbReference type="NCBI Taxonomy" id="2883105"/>
    <lineage>
        <taxon>Bacteria</taxon>
        <taxon>Pseudomonadati</taxon>
        <taxon>Pseudomonadota</taxon>
        <taxon>Gammaproteobacteria</taxon>
        <taxon>Oceanospirillales</taxon>
        <taxon>Oceanospirillaceae</taxon>
        <taxon>Marinomonas</taxon>
    </lineage>
</organism>
<accession>A0A9X1LDV8</accession>
<dbReference type="PANTHER" id="PTHR45138">
    <property type="entry name" value="REGULATORY COMPONENTS OF SENSORY TRANSDUCTION SYSTEM"/>
    <property type="match status" value="1"/>
</dbReference>
<dbReference type="GO" id="GO:0052621">
    <property type="term" value="F:diguanylate cyclase activity"/>
    <property type="evidence" value="ECO:0007669"/>
    <property type="project" value="UniProtKB-EC"/>
</dbReference>
<comment type="catalytic activity">
    <reaction evidence="2">
        <text>2 GTP = 3',3'-c-di-GMP + 2 diphosphate</text>
        <dbReference type="Rhea" id="RHEA:24898"/>
        <dbReference type="ChEBI" id="CHEBI:33019"/>
        <dbReference type="ChEBI" id="CHEBI:37565"/>
        <dbReference type="ChEBI" id="CHEBI:58805"/>
        <dbReference type="EC" id="2.7.7.65"/>
    </reaction>
</comment>
<evidence type="ECO:0000256" key="1">
    <source>
        <dbReference type="ARBA" id="ARBA00012528"/>
    </source>
</evidence>
<evidence type="ECO:0000313" key="5">
    <source>
        <dbReference type="EMBL" id="MCB5160453.1"/>
    </source>
</evidence>
<evidence type="ECO:0000256" key="2">
    <source>
        <dbReference type="ARBA" id="ARBA00034247"/>
    </source>
</evidence>
<dbReference type="InterPro" id="IPR029787">
    <property type="entry name" value="Nucleotide_cyclase"/>
</dbReference>